<dbReference type="SUPFAM" id="SSF48264">
    <property type="entry name" value="Cytochrome P450"/>
    <property type="match status" value="1"/>
</dbReference>
<dbReference type="GO" id="GO:0005506">
    <property type="term" value="F:iron ion binding"/>
    <property type="evidence" value="ECO:0007669"/>
    <property type="project" value="InterPro"/>
</dbReference>
<keyword evidence="8" id="KW-0472">Membrane</keyword>
<dbReference type="Gene3D" id="1.10.630.10">
    <property type="entry name" value="Cytochrome P450"/>
    <property type="match status" value="1"/>
</dbReference>
<protein>
    <submittedName>
        <fullName evidence="9">Cytochrome P450</fullName>
    </submittedName>
</protein>
<keyword evidence="4" id="KW-0560">Oxidoreductase</keyword>
<dbReference type="GO" id="GO:0016705">
    <property type="term" value="F:oxidoreductase activity, acting on paired donors, with incorporation or reduction of molecular oxygen"/>
    <property type="evidence" value="ECO:0007669"/>
    <property type="project" value="InterPro"/>
</dbReference>
<keyword evidence="8" id="KW-1133">Transmembrane helix</keyword>
<evidence type="ECO:0000256" key="4">
    <source>
        <dbReference type="ARBA" id="ARBA00023002"/>
    </source>
</evidence>
<dbReference type="InterPro" id="IPR036396">
    <property type="entry name" value="Cyt_P450_sf"/>
</dbReference>
<reference evidence="9" key="1">
    <citation type="journal article" date="2020" name="Stud. Mycol.">
        <title>101 Dothideomycetes genomes: a test case for predicting lifestyles and emergence of pathogens.</title>
        <authorList>
            <person name="Haridas S."/>
            <person name="Albert R."/>
            <person name="Binder M."/>
            <person name="Bloem J."/>
            <person name="Labutti K."/>
            <person name="Salamov A."/>
            <person name="Andreopoulos B."/>
            <person name="Baker S."/>
            <person name="Barry K."/>
            <person name="Bills G."/>
            <person name="Bluhm B."/>
            <person name="Cannon C."/>
            <person name="Castanera R."/>
            <person name="Culley D."/>
            <person name="Daum C."/>
            <person name="Ezra D."/>
            <person name="Gonzalez J."/>
            <person name="Henrissat B."/>
            <person name="Kuo A."/>
            <person name="Liang C."/>
            <person name="Lipzen A."/>
            <person name="Lutzoni F."/>
            <person name="Magnuson J."/>
            <person name="Mondo S."/>
            <person name="Nolan M."/>
            <person name="Ohm R."/>
            <person name="Pangilinan J."/>
            <person name="Park H.-J."/>
            <person name="Ramirez L."/>
            <person name="Alfaro M."/>
            <person name="Sun H."/>
            <person name="Tritt A."/>
            <person name="Yoshinaga Y."/>
            <person name="Zwiers L.-H."/>
            <person name="Turgeon B."/>
            <person name="Goodwin S."/>
            <person name="Spatafora J."/>
            <person name="Crous P."/>
            <person name="Grigoriev I."/>
        </authorList>
    </citation>
    <scope>NUCLEOTIDE SEQUENCE</scope>
    <source>
        <strain evidence="9">CBS 269.34</strain>
    </source>
</reference>
<evidence type="ECO:0000256" key="1">
    <source>
        <dbReference type="ARBA" id="ARBA00001971"/>
    </source>
</evidence>
<keyword evidence="5 7" id="KW-0408">Iron</keyword>
<name>A0A6A6QXR0_9PEZI</name>
<dbReference type="Proteomes" id="UP000799750">
    <property type="component" value="Unassembled WGS sequence"/>
</dbReference>
<evidence type="ECO:0000256" key="8">
    <source>
        <dbReference type="SAM" id="Phobius"/>
    </source>
</evidence>
<keyword evidence="8" id="KW-0812">Transmembrane</keyword>
<dbReference type="InterPro" id="IPR001128">
    <property type="entry name" value="Cyt_P450"/>
</dbReference>
<accession>A0A6A6QXR0</accession>
<dbReference type="PANTHER" id="PTHR24305:SF187">
    <property type="entry name" value="P450, PUTATIVE (EUROFUNG)-RELATED"/>
    <property type="match status" value="1"/>
</dbReference>
<keyword evidence="7" id="KW-0349">Heme</keyword>
<dbReference type="PRINTS" id="PR00385">
    <property type="entry name" value="P450"/>
</dbReference>
<feature type="transmembrane region" description="Helical" evidence="8">
    <location>
        <begin position="50"/>
        <end position="83"/>
    </location>
</feature>
<dbReference type="EMBL" id="MU004187">
    <property type="protein sequence ID" value="KAF2496864.1"/>
    <property type="molecule type" value="Genomic_DNA"/>
</dbReference>
<evidence type="ECO:0000256" key="3">
    <source>
        <dbReference type="ARBA" id="ARBA00022723"/>
    </source>
</evidence>
<dbReference type="AlphaFoldDB" id="A0A6A6QXR0"/>
<keyword evidence="3 7" id="KW-0479">Metal-binding</keyword>
<dbReference type="OrthoDB" id="6692864at2759"/>
<evidence type="ECO:0000313" key="9">
    <source>
        <dbReference type="EMBL" id="KAF2496864.1"/>
    </source>
</evidence>
<organism evidence="9 10">
    <name type="scientific">Lophium mytilinum</name>
    <dbReference type="NCBI Taxonomy" id="390894"/>
    <lineage>
        <taxon>Eukaryota</taxon>
        <taxon>Fungi</taxon>
        <taxon>Dikarya</taxon>
        <taxon>Ascomycota</taxon>
        <taxon>Pezizomycotina</taxon>
        <taxon>Dothideomycetes</taxon>
        <taxon>Pleosporomycetidae</taxon>
        <taxon>Mytilinidiales</taxon>
        <taxon>Mytilinidiaceae</taxon>
        <taxon>Lophium</taxon>
    </lineage>
</organism>
<dbReference type="Pfam" id="PF00067">
    <property type="entry name" value="p450"/>
    <property type="match status" value="1"/>
</dbReference>
<evidence type="ECO:0000256" key="6">
    <source>
        <dbReference type="ARBA" id="ARBA00023033"/>
    </source>
</evidence>
<dbReference type="GO" id="GO:0004497">
    <property type="term" value="F:monooxygenase activity"/>
    <property type="evidence" value="ECO:0007669"/>
    <property type="project" value="UniProtKB-KW"/>
</dbReference>
<evidence type="ECO:0000256" key="7">
    <source>
        <dbReference type="PIRSR" id="PIRSR602403-1"/>
    </source>
</evidence>
<comment type="similarity">
    <text evidence="2">Belongs to the cytochrome P450 family.</text>
</comment>
<evidence type="ECO:0000313" key="10">
    <source>
        <dbReference type="Proteomes" id="UP000799750"/>
    </source>
</evidence>
<proteinExistence type="inferred from homology"/>
<feature type="transmembrane region" description="Helical" evidence="8">
    <location>
        <begin position="225"/>
        <end position="248"/>
    </location>
</feature>
<dbReference type="GO" id="GO:0020037">
    <property type="term" value="F:heme binding"/>
    <property type="evidence" value="ECO:0007669"/>
    <property type="project" value="InterPro"/>
</dbReference>
<sequence length="506" mass="56612">MGTLTQPVVLAVAREQSSTGNLLVSACISPFVLHRVFLKRVEVEFRPVSLGACFGVAFVVLVYCSGFLLAMASSVSFLVSLWVDMLVYRLAFHSQKHFPGPVPAKLSKFWAAKQVLDSNYEWYTVALVLKAKYEIWRLWPRELLIFDLEAIAPVLGYSSKTLKGPFYDSMEDSVNTTRDKEFHRKRRKIWDDAMKTSYGKLMGFVEGKSTEVADSILKIIMDGGYAIGLLLHVPWLFTIVTTFAFAIGPLKQWNDRSRHEIDERKKVQNPKPDLMAHLITSTPDDHAGRELLFSESRLIISAGSDTTATALTFLSVLLSLPEQSATLANLRTGLDCIFSKPSNDKGAFSCMRPLPILDAVINEGLRLYPSVYFPSQRVTPAAGMTINGRYIPGDINISIPAYALSHDPRCFEQPDEFIPERWTTRPELTINKAGSMPFMTGPYDCAGKKLAMMELRSVVAKIVKDWNWKVIGEGGEKWDRAAWFGGVKDHSIAGAPKARVVFEKRV</sequence>
<dbReference type="PANTHER" id="PTHR24305">
    <property type="entry name" value="CYTOCHROME P450"/>
    <property type="match status" value="1"/>
</dbReference>
<feature type="transmembrane region" description="Helical" evidence="8">
    <location>
        <begin position="20"/>
        <end position="38"/>
    </location>
</feature>
<evidence type="ECO:0000256" key="5">
    <source>
        <dbReference type="ARBA" id="ARBA00023004"/>
    </source>
</evidence>
<dbReference type="PRINTS" id="PR00465">
    <property type="entry name" value="EP450IV"/>
</dbReference>
<comment type="cofactor">
    <cofactor evidence="1 7">
        <name>heme</name>
        <dbReference type="ChEBI" id="CHEBI:30413"/>
    </cofactor>
</comment>
<evidence type="ECO:0000256" key="2">
    <source>
        <dbReference type="ARBA" id="ARBA00010617"/>
    </source>
</evidence>
<dbReference type="InterPro" id="IPR002403">
    <property type="entry name" value="Cyt_P450_E_grp-IV"/>
</dbReference>
<feature type="binding site" description="axial binding residue" evidence="7">
    <location>
        <position position="445"/>
    </location>
    <ligand>
        <name>heme</name>
        <dbReference type="ChEBI" id="CHEBI:30413"/>
    </ligand>
    <ligandPart>
        <name>Fe</name>
        <dbReference type="ChEBI" id="CHEBI:18248"/>
    </ligandPart>
</feature>
<keyword evidence="6" id="KW-0503">Monooxygenase</keyword>
<keyword evidence="10" id="KW-1185">Reference proteome</keyword>
<gene>
    <name evidence="9" type="ORF">BU16DRAFT_549228</name>
</gene>
<dbReference type="InterPro" id="IPR050121">
    <property type="entry name" value="Cytochrome_P450_monoxygenase"/>
</dbReference>